<comment type="caution">
    <text evidence="3">The sequence shown here is derived from an EMBL/GenBank/DDBJ whole genome shotgun (WGS) entry which is preliminary data.</text>
</comment>
<dbReference type="Proteomes" id="UP001057375">
    <property type="component" value="Unassembled WGS sequence"/>
</dbReference>
<sequence>MTSESQLAISRLDLQEGMKYVYDASKKLMIPFEQSIDELKQNLEKFKSSMIGSEEIRKIEEKIKDKSRDYDKIWAKLRSFEIHLEELEVTYNHINLTSNLLALSIDLTVKTAEKKLREVIAKSFDAMELKDKEISAKVEDIRQNLVDQLKEPLKAIVLDECDGDISKIISNHVSKIDSSIKSQVSAFSERLSKVENYIDSSHPPLHGETFSISSTHGKGEEEEVEEEQEEQEEELKEELKEEEREGKKKESNSSILIVNTEAGDKQPCSSAIISMSHKVASLEKENRDLHSTVSSLQESIKILFERDQKREEETSKCIQDIRTELMEELARKDKEREEEFQKRDETMQSTHEKMVEMLQLVTQAQHVDLSSPIKQLEMRVRDLESIIQNDKLDDEEDERLSKYISPKEVKQELDKTRDAMKKIIINIQSFMQKIIKEMERINGQVIHKLGEKETRDLLGTEFE</sequence>
<proteinExistence type="predicted"/>
<feature type="coiled-coil region" evidence="1">
    <location>
        <begin position="279"/>
        <end position="342"/>
    </location>
</feature>
<name>A0ABQ5K1F0_9EUKA</name>
<dbReference type="EMBL" id="BQXS01012471">
    <property type="protein sequence ID" value="GKT23553.1"/>
    <property type="molecule type" value="Genomic_DNA"/>
</dbReference>
<feature type="region of interest" description="Disordered" evidence="2">
    <location>
        <begin position="199"/>
        <end position="252"/>
    </location>
</feature>
<evidence type="ECO:0000313" key="3">
    <source>
        <dbReference type="EMBL" id="GKT23553.1"/>
    </source>
</evidence>
<keyword evidence="1" id="KW-0175">Coiled coil</keyword>
<protein>
    <submittedName>
        <fullName evidence="3">Uncharacterized protein</fullName>
    </submittedName>
</protein>
<keyword evidence="4" id="KW-1185">Reference proteome</keyword>
<reference evidence="3" key="1">
    <citation type="submission" date="2022-03" db="EMBL/GenBank/DDBJ databases">
        <title>Draft genome sequence of Aduncisulcus paluster, a free-living microaerophilic Fornicata.</title>
        <authorList>
            <person name="Yuyama I."/>
            <person name="Kume K."/>
            <person name="Tamura T."/>
            <person name="Inagaki Y."/>
            <person name="Hashimoto T."/>
        </authorList>
    </citation>
    <scope>NUCLEOTIDE SEQUENCE</scope>
    <source>
        <strain evidence="3">NY0171</strain>
    </source>
</reference>
<feature type="compositionally biased region" description="Acidic residues" evidence="2">
    <location>
        <begin position="220"/>
        <end position="236"/>
    </location>
</feature>
<gene>
    <name evidence="3" type="ORF">ADUPG1_012465</name>
</gene>
<evidence type="ECO:0000313" key="4">
    <source>
        <dbReference type="Proteomes" id="UP001057375"/>
    </source>
</evidence>
<evidence type="ECO:0000256" key="2">
    <source>
        <dbReference type="SAM" id="MobiDB-lite"/>
    </source>
</evidence>
<feature type="compositionally biased region" description="Basic and acidic residues" evidence="2">
    <location>
        <begin position="237"/>
        <end position="251"/>
    </location>
</feature>
<evidence type="ECO:0000256" key="1">
    <source>
        <dbReference type="SAM" id="Coils"/>
    </source>
</evidence>
<organism evidence="3 4">
    <name type="scientific">Aduncisulcus paluster</name>
    <dbReference type="NCBI Taxonomy" id="2918883"/>
    <lineage>
        <taxon>Eukaryota</taxon>
        <taxon>Metamonada</taxon>
        <taxon>Carpediemonas-like organisms</taxon>
        <taxon>Aduncisulcus</taxon>
    </lineage>
</organism>
<accession>A0ABQ5K1F0</accession>